<comment type="caution">
    <text evidence="4">The sequence shown here is derived from an EMBL/GenBank/DDBJ whole genome shotgun (WGS) entry which is preliminary data.</text>
</comment>
<feature type="transmembrane region" description="Helical" evidence="1">
    <location>
        <begin position="12"/>
        <end position="33"/>
    </location>
</feature>
<keyword evidence="5" id="KW-1185">Reference proteome</keyword>
<accession>A0ABS6V1B0</accession>
<evidence type="ECO:0000259" key="3">
    <source>
        <dbReference type="Pfam" id="PF11887"/>
    </source>
</evidence>
<keyword evidence="1" id="KW-1133">Transmembrane helix</keyword>
<dbReference type="InterPro" id="IPR024516">
    <property type="entry name" value="Mce_C"/>
</dbReference>
<dbReference type="RefSeq" id="WP_218601248.1">
    <property type="nucleotide sequence ID" value="NZ_JADQDJ010000015.1"/>
</dbReference>
<proteinExistence type="predicted"/>
<organism evidence="4 5">
    <name type="scientific">Pseudonocardia abyssalis</name>
    <dbReference type="NCBI Taxonomy" id="2792008"/>
    <lineage>
        <taxon>Bacteria</taxon>
        <taxon>Bacillati</taxon>
        <taxon>Actinomycetota</taxon>
        <taxon>Actinomycetes</taxon>
        <taxon>Pseudonocardiales</taxon>
        <taxon>Pseudonocardiaceae</taxon>
        <taxon>Pseudonocardia</taxon>
    </lineage>
</organism>
<name>A0ABS6V1B0_9PSEU</name>
<evidence type="ECO:0000313" key="5">
    <source>
        <dbReference type="Proteomes" id="UP000694287"/>
    </source>
</evidence>
<dbReference type="Pfam" id="PF02470">
    <property type="entry name" value="MlaD"/>
    <property type="match status" value="1"/>
</dbReference>
<dbReference type="NCBIfam" id="TIGR00996">
    <property type="entry name" value="Mtu_fam_mce"/>
    <property type="match status" value="1"/>
</dbReference>
<sequence length="354" mass="37626">MSVDLRGVVAPLVKMLVFIVVTAVATTGLAIVITNYSPGDRTSYTARFTDVTGLVEGDDVRIAGVRVGSVEDIRVVEQTLAEVRFTVLADRSLPGTSTAAIRYRNLVGQRYLAIGRGDAAPGPALEPGATIPLERTTGPLNLTALLNGFRPLFQALSPQDVNQLSYEIIQVLQGEGGTIRSLLTRTADLTGAIADRDAVIGEVITNFDEVLGTVADRDTELGAVLTQLQQLVSGLAEDRRPIGDAVAALGELTDTTAGLLDEARPALRSDIAALGDLSRRLADQEGEIEPALQNLPIKAEKMVRNFSQGGSFFSLFLCSVSTQIGWSAMGIEPVQLTDIYPDATVLAPQPRCVQ</sequence>
<keyword evidence="1" id="KW-0812">Transmembrane</keyword>
<reference evidence="4 5" key="1">
    <citation type="submission" date="2020-11" db="EMBL/GenBank/DDBJ databases">
        <title>Pseudonocardia abyssalis sp. nov. and Pseudonocardia oceani sp. nov., description and phylogenomic analysis of two novel actinomycetes isolated from the deep Southern Ocean.</title>
        <authorList>
            <person name="Parra J."/>
        </authorList>
    </citation>
    <scope>NUCLEOTIDE SEQUENCE [LARGE SCALE GENOMIC DNA]</scope>
    <source>
        <strain evidence="4 5">KRD-168</strain>
    </source>
</reference>
<gene>
    <name evidence="4" type="ORF">I4I81_29175</name>
</gene>
<dbReference type="PANTHER" id="PTHR33371">
    <property type="entry name" value="INTERMEMBRANE PHOSPHOLIPID TRANSPORT SYSTEM BINDING PROTEIN MLAD-RELATED"/>
    <property type="match status" value="1"/>
</dbReference>
<protein>
    <submittedName>
        <fullName evidence="4">MCE family protein</fullName>
    </submittedName>
</protein>
<evidence type="ECO:0000313" key="4">
    <source>
        <dbReference type="EMBL" id="MBW0138308.1"/>
    </source>
</evidence>
<dbReference type="InterPro" id="IPR052336">
    <property type="entry name" value="MlaD_Phospholipid_Transporter"/>
</dbReference>
<dbReference type="EMBL" id="JADQDK010000001">
    <property type="protein sequence ID" value="MBW0138308.1"/>
    <property type="molecule type" value="Genomic_DNA"/>
</dbReference>
<dbReference type="Proteomes" id="UP000694287">
    <property type="component" value="Unassembled WGS sequence"/>
</dbReference>
<feature type="domain" description="Mammalian cell entry C-terminal" evidence="3">
    <location>
        <begin position="124"/>
        <end position="306"/>
    </location>
</feature>
<dbReference type="PANTHER" id="PTHR33371:SF17">
    <property type="entry name" value="MCE-FAMILY PROTEIN MCE1B"/>
    <property type="match status" value="1"/>
</dbReference>
<keyword evidence="1" id="KW-0472">Membrane</keyword>
<dbReference type="InterPro" id="IPR003399">
    <property type="entry name" value="Mce/MlaD"/>
</dbReference>
<dbReference type="Pfam" id="PF11887">
    <property type="entry name" value="Mce4_CUP1"/>
    <property type="match status" value="1"/>
</dbReference>
<feature type="domain" description="Mce/MlaD" evidence="2">
    <location>
        <begin position="42"/>
        <end position="114"/>
    </location>
</feature>
<evidence type="ECO:0000256" key="1">
    <source>
        <dbReference type="SAM" id="Phobius"/>
    </source>
</evidence>
<dbReference type="InterPro" id="IPR005693">
    <property type="entry name" value="Mce"/>
</dbReference>
<evidence type="ECO:0000259" key="2">
    <source>
        <dbReference type="Pfam" id="PF02470"/>
    </source>
</evidence>